<dbReference type="Proteomes" id="UP000242972">
    <property type="component" value="Unassembled WGS sequence"/>
</dbReference>
<dbReference type="PROSITE" id="PS51502">
    <property type="entry name" value="S_R_A_B_BARREL"/>
    <property type="match status" value="1"/>
</dbReference>
<comment type="subunit">
    <text evidence="1">Homodimer.</text>
</comment>
<comment type="caution">
    <text evidence="3">The sequence shown here is derived from an EMBL/GenBank/DDBJ whole genome shotgun (WGS) entry which is preliminary data.</text>
</comment>
<dbReference type="InterPro" id="IPR011008">
    <property type="entry name" value="Dimeric_a/b-barrel"/>
</dbReference>
<dbReference type="SUPFAM" id="SSF54909">
    <property type="entry name" value="Dimeric alpha+beta barrel"/>
    <property type="match status" value="1"/>
</dbReference>
<protein>
    <recommendedName>
        <fullName evidence="2">Stress-response A/B barrel domain-containing protein</fullName>
    </recommendedName>
</protein>
<gene>
    <name evidence="3" type="ORF">C7B46_05770</name>
</gene>
<sequence>MSAMQHIVLIKFAHPLKDEEIQWIDQRLSRWHEGIAGIVSIRWGQDVSGRSRGYQWGLVIEFSSQEAEDRYHPHPLHQEFAQWVAGKEAEVLAFDFPIARGAAGV</sequence>
<dbReference type="InterPro" id="IPR013097">
    <property type="entry name" value="Dabb"/>
</dbReference>
<dbReference type="InterPro" id="IPR044662">
    <property type="entry name" value="HS1/DABB1-like"/>
</dbReference>
<reference evidence="3 4" key="1">
    <citation type="journal article" date="2014" name="BMC Genomics">
        <title>Comparison of environmental and isolate Sulfobacillus genomes reveals diverse carbon, sulfur, nitrogen, and hydrogen metabolisms.</title>
        <authorList>
            <person name="Justice N.B."/>
            <person name="Norman A."/>
            <person name="Brown C.T."/>
            <person name="Singh A."/>
            <person name="Thomas B.C."/>
            <person name="Banfield J.F."/>
        </authorList>
    </citation>
    <scope>NUCLEOTIDE SEQUENCE [LARGE SCALE GENOMIC DNA]</scope>
    <source>
        <strain evidence="3">AMDSBA4</strain>
    </source>
</reference>
<evidence type="ECO:0000256" key="1">
    <source>
        <dbReference type="ARBA" id="ARBA00011738"/>
    </source>
</evidence>
<accession>A0A2T2XIU4</accession>
<evidence type="ECO:0000313" key="4">
    <source>
        <dbReference type="Proteomes" id="UP000242972"/>
    </source>
</evidence>
<evidence type="ECO:0000313" key="3">
    <source>
        <dbReference type="EMBL" id="PSR34422.1"/>
    </source>
</evidence>
<dbReference type="AlphaFoldDB" id="A0A2T2XIU4"/>
<proteinExistence type="predicted"/>
<dbReference type="Pfam" id="PF07876">
    <property type="entry name" value="Dabb"/>
    <property type="match status" value="1"/>
</dbReference>
<organism evidence="3 4">
    <name type="scientific">Sulfobacillus benefaciens</name>
    <dbReference type="NCBI Taxonomy" id="453960"/>
    <lineage>
        <taxon>Bacteria</taxon>
        <taxon>Bacillati</taxon>
        <taxon>Bacillota</taxon>
        <taxon>Clostridia</taxon>
        <taxon>Eubacteriales</taxon>
        <taxon>Clostridiales Family XVII. Incertae Sedis</taxon>
        <taxon>Sulfobacillus</taxon>
    </lineage>
</organism>
<feature type="domain" description="Stress-response A/B barrel" evidence="2">
    <location>
        <begin position="4"/>
        <end position="96"/>
    </location>
</feature>
<dbReference type="PANTHER" id="PTHR33178:SF10">
    <property type="entry name" value="STRESS-RESPONSE A_B BARREL DOMAIN-CONTAINING PROTEIN"/>
    <property type="match status" value="1"/>
</dbReference>
<dbReference type="SMART" id="SM00886">
    <property type="entry name" value="Dabb"/>
    <property type="match status" value="1"/>
</dbReference>
<name>A0A2T2XIU4_9FIRM</name>
<dbReference type="EMBL" id="PXYW01000009">
    <property type="protein sequence ID" value="PSR34422.1"/>
    <property type="molecule type" value="Genomic_DNA"/>
</dbReference>
<dbReference type="Gene3D" id="3.30.70.100">
    <property type="match status" value="1"/>
</dbReference>
<evidence type="ECO:0000259" key="2">
    <source>
        <dbReference type="PROSITE" id="PS51502"/>
    </source>
</evidence>
<dbReference type="PANTHER" id="PTHR33178">
    <property type="match status" value="1"/>
</dbReference>